<dbReference type="Gene3D" id="3.10.310.30">
    <property type="match status" value="1"/>
</dbReference>
<gene>
    <name evidence="2" type="ORF">ENO77_00440</name>
</gene>
<proteinExistence type="predicted"/>
<dbReference type="GO" id="GO:0003676">
    <property type="term" value="F:nucleic acid binding"/>
    <property type="evidence" value="ECO:0007669"/>
    <property type="project" value="InterPro"/>
</dbReference>
<dbReference type="SUPFAM" id="SSF64182">
    <property type="entry name" value="DHH phosphoesterases"/>
    <property type="match status" value="1"/>
</dbReference>
<dbReference type="InterPro" id="IPR038763">
    <property type="entry name" value="DHH_sf"/>
</dbReference>
<dbReference type="PANTHER" id="PTHR30255">
    <property type="entry name" value="SINGLE-STRANDED-DNA-SPECIFIC EXONUCLEASE RECJ"/>
    <property type="match status" value="1"/>
</dbReference>
<dbReference type="Pfam" id="PF02272">
    <property type="entry name" value="DHHA1"/>
    <property type="match status" value="1"/>
</dbReference>
<sequence>MKKSAVLFHGDCDGAIAAGLYIRRFFRDMYPSQLVLRHSHPWRLAIDLKKVLHTPNIEIVILVDLALSEENVNMLINHAKKGILITIIDHHQSSEKAINMLKGLPNIKIYWSVVQSTPQVLAQTVLHNLNSYEQLLVNVANICEGGTAENENARLIADKVKLALAVEPTNTELIHKTVDYIVCGEEFWNSPLFNEIYWKAKWLLNLLIKKIQLKAKTVCEWDIATFTSPESLIFAGLFGIASSEYVKKAKRSIVLIREEEDKLVITIRSPKKRALDLCQAIVNSIDEKARSAFGGHKEAASLTIKKAYSLDEAEKIVENVLKSYECDNR</sequence>
<evidence type="ECO:0000313" key="2">
    <source>
        <dbReference type="EMBL" id="HEW52645.1"/>
    </source>
</evidence>
<dbReference type="EMBL" id="DSGT01000002">
    <property type="protein sequence ID" value="HEW52645.1"/>
    <property type="molecule type" value="Genomic_DNA"/>
</dbReference>
<accession>A0A7C2ZUL9</accession>
<comment type="caution">
    <text evidence="2">The sequence shown here is derived from an EMBL/GenBank/DDBJ whole genome shotgun (WGS) entry which is preliminary data.</text>
</comment>
<evidence type="ECO:0000259" key="1">
    <source>
        <dbReference type="Pfam" id="PF02272"/>
    </source>
</evidence>
<reference evidence="2" key="1">
    <citation type="journal article" date="2020" name="mSystems">
        <title>Genome- and Community-Level Interaction Insights into Carbon Utilization and Element Cycling Functions of Hydrothermarchaeota in Hydrothermal Sediment.</title>
        <authorList>
            <person name="Zhou Z."/>
            <person name="Liu Y."/>
            <person name="Xu W."/>
            <person name="Pan J."/>
            <person name="Luo Z.H."/>
            <person name="Li M."/>
        </authorList>
    </citation>
    <scope>NUCLEOTIDE SEQUENCE [LARGE SCALE GENOMIC DNA]</scope>
    <source>
        <strain evidence="2">SpSt-16</strain>
    </source>
</reference>
<dbReference type="InterPro" id="IPR003156">
    <property type="entry name" value="DHHA1_dom"/>
</dbReference>
<dbReference type="AlphaFoldDB" id="A0A7C2ZUL9"/>
<dbReference type="PANTHER" id="PTHR30255:SF2">
    <property type="entry name" value="SINGLE-STRANDED-DNA-SPECIFIC EXONUCLEASE RECJ"/>
    <property type="match status" value="1"/>
</dbReference>
<protein>
    <recommendedName>
        <fullName evidence="1">DHHA1 domain-containing protein</fullName>
    </recommendedName>
</protein>
<feature type="domain" description="DHHA1" evidence="1">
    <location>
        <begin position="239"/>
        <end position="322"/>
    </location>
</feature>
<name>A0A7C2ZUL9_9CREN</name>
<dbReference type="InterPro" id="IPR051673">
    <property type="entry name" value="SSDNA_exonuclease_RecJ"/>
</dbReference>
<organism evidence="2">
    <name type="scientific">Ignisphaera aggregans</name>
    <dbReference type="NCBI Taxonomy" id="334771"/>
    <lineage>
        <taxon>Archaea</taxon>
        <taxon>Thermoproteota</taxon>
        <taxon>Thermoprotei</taxon>
        <taxon>Desulfurococcales</taxon>
        <taxon>Desulfurococcaceae</taxon>
        <taxon>Ignisphaera</taxon>
    </lineage>
</organism>